<evidence type="ECO:0000256" key="3">
    <source>
        <dbReference type="ARBA" id="ARBA00022741"/>
    </source>
</evidence>
<dbReference type="AlphaFoldDB" id="A0A9Y1FNC2"/>
<dbReference type="HAMAP" id="MF_01407">
    <property type="entry name" value="ORC1_type_DNA_replic_protein"/>
    <property type="match status" value="1"/>
</dbReference>
<dbReference type="CDD" id="cd08768">
    <property type="entry name" value="Cdc6_C"/>
    <property type="match status" value="1"/>
</dbReference>
<dbReference type="InterPro" id="IPR050311">
    <property type="entry name" value="ORC1/CDC6"/>
</dbReference>
<dbReference type="GO" id="GO:0016887">
    <property type="term" value="F:ATP hydrolysis activity"/>
    <property type="evidence" value="ECO:0007669"/>
    <property type="project" value="InterPro"/>
</dbReference>
<dbReference type="GO" id="GO:0006260">
    <property type="term" value="P:DNA replication"/>
    <property type="evidence" value="ECO:0007669"/>
    <property type="project" value="UniProtKB-UniRule"/>
</dbReference>
<dbReference type="Pfam" id="PF13401">
    <property type="entry name" value="AAA_22"/>
    <property type="match status" value="1"/>
</dbReference>
<dbReference type="InterPro" id="IPR036390">
    <property type="entry name" value="WH_DNA-bd_sf"/>
</dbReference>
<dbReference type="SMART" id="SM00382">
    <property type="entry name" value="AAA"/>
    <property type="match status" value="1"/>
</dbReference>
<evidence type="ECO:0000259" key="7">
    <source>
        <dbReference type="SMART" id="SM01074"/>
    </source>
</evidence>
<keyword evidence="2 5" id="KW-0235">DNA replication</keyword>
<dbReference type="InterPro" id="IPR015163">
    <property type="entry name" value="Cdc6_C"/>
</dbReference>
<dbReference type="NCBIfam" id="NF001623">
    <property type="entry name" value="PRK00411.1-1"/>
    <property type="match status" value="1"/>
</dbReference>
<dbReference type="InterPro" id="IPR036388">
    <property type="entry name" value="WH-like_DNA-bd_sf"/>
</dbReference>
<proteinExistence type="inferred from homology"/>
<feature type="domain" description="AAA+ ATPase" evidence="6">
    <location>
        <begin position="60"/>
        <end position="233"/>
    </location>
</feature>
<evidence type="ECO:0000256" key="1">
    <source>
        <dbReference type="ARBA" id="ARBA00006184"/>
    </source>
</evidence>
<dbReference type="Gene3D" id="1.10.10.10">
    <property type="entry name" value="Winged helix-like DNA-binding domain superfamily/Winged helix DNA-binding domain"/>
    <property type="match status" value="1"/>
</dbReference>
<keyword evidence="3 5" id="KW-0547">Nucleotide-binding</keyword>
<keyword evidence="4 5" id="KW-0067">ATP-binding</keyword>
<feature type="binding site" evidence="5">
    <location>
        <position position="212"/>
    </location>
    <ligand>
        <name>ATP</name>
        <dbReference type="ChEBI" id="CHEBI:30616"/>
    </ligand>
</feature>
<feature type="domain" description="Cdc6 C-terminal" evidence="7">
    <location>
        <begin position="306"/>
        <end position="390"/>
    </location>
</feature>
<dbReference type="PANTHER" id="PTHR10763">
    <property type="entry name" value="CELL DIVISION CONTROL PROTEIN 6-RELATED"/>
    <property type="match status" value="1"/>
</dbReference>
<dbReference type="InterPro" id="IPR055237">
    <property type="entry name" value="Cdc6_lid"/>
</dbReference>
<comment type="similarity">
    <text evidence="1 5">Belongs to the CDC6/cdc18 family.</text>
</comment>
<dbReference type="Pfam" id="PF09079">
    <property type="entry name" value="WHD_Cdc6"/>
    <property type="match status" value="1"/>
</dbReference>
<sequence length="413" mass="47477">MYSSDEDYFKLLAEKPSVIKNEGYLSISFIPPLLPHREEELRLLAKQYKHLTNNSLNFSRYATITGPTGSGKTTLAKRFGQILENVVKIKGFRFIYINCRIYKSPYLIFNVLLQKLNKNIPQRGYSVEELQHFFVKHLQQNKYKLLIVLDEIDYLVTRTGTDILYSLLRIGEISKDQYVSYIFIAKNTNFLKLLDTSTQSSFHSNHISLDRYSESDLIDIVRSRAELAFYKETVTDDAIRLIADIASKTGDARYAIELLWGAGHCCDNDNSPIVYPDHVRKAKSLIHPELRKEVVLTLSIHEKLTLLSILRKLKHTKNAYISTSDAISTYRLLCEEYGEHPRKHTQFWSYLNELSKQDIINCKLSGKGMKGKTTLISVPDAPLAFIEDVILKSLTKNKNKGEISQRKEVGKNK</sequence>
<dbReference type="SUPFAM" id="SSF52540">
    <property type="entry name" value="P-loop containing nucleoside triphosphate hydrolases"/>
    <property type="match status" value="1"/>
</dbReference>
<accession>A0A9Y1FNC2</accession>
<feature type="binding site" evidence="5">
    <location>
        <begin position="70"/>
        <end position="74"/>
    </location>
    <ligand>
        <name>ATP</name>
        <dbReference type="ChEBI" id="CHEBI:30616"/>
    </ligand>
</feature>
<dbReference type="SUPFAM" id="SSF46785">
    <property type="entry name" value="Winged helix' DNA-binding domain"/>
    <property type="match status" value="1"/>
</dbReference>
<protein>
    <recommendedName>
        <fullName evidence="5">ORC1-type DNA replication protein</fullName>
    </recommendedName>
</protein>
<dbReference type="Proteomes" id="UP001200513">
    <property type="component" value="Chromosome"/>
</dbReference>
<reference evidence="8" key="1">
    <citation type="journal article" date="2022" name="Nat. Microbiol.">
        <title>Unique mobile elements and scalable gene flow at the prokaryote-eukaryote boundary revealed by circularized Asgard archaea genomes.</title>
        <authorList>
            <person name="Wu F."/>
            <person name="Speth D.R."/>
            <person name="Philosof A."/>
            <person name="Cremiere A."/>
            <person name="Narayanan A."/>
            <person name="Barco R.A."/>
            <person name="Connon S.A."/>
            <person name="Amend J.P."/>
            <person name="Antoshechkin I.A."/>
            <person name="Orphan V.J."/>
        </authorList>
    </citation>
    <scope>NUCLEOTIDE SEQUENCE</scope>
    <source>
        <strain evidence="8">PR6</strain>
    </source>
</reference>
<dbReference type="SMART" id="SM01074">
    <property type="entry name" value="Cdc6_C"/>
    <property type="match status" value="1"/>
</dbReference>
<dbReference type="GO" id="GO:0005524">
    <property type="term" value="F:ATP binding"/>
    <property type="evidence" value="ECO:0007669"/>
    <property type="project" value="UniProtKB-UniRule"/>
</dbReference>
<feature type="binding site" evidence="5">
    <location>
        <position position="224"/>
    </location>
    <ligand>
        <name>ATP</name>
        <dbReference type="ChEBI" id="CHEBI:30616"/>
    </ligand>
</feature>
<evidence type="ECO:0000256" key="4">
    <source>
        <dbReference type="ARBA" id="ARBA00022840"/>
    </source>
</evidence>
<name>A0A9Y1FNC2_9ARCH</name>
<evidence type="ECO:0000259" key="6">
    <source>
        <dbReference type="SMART" id="SM00382"/>
    </source>
</evidence>
<dbReference type="CDD" id="cd00009">
    <property type="entry name" value="AAA"/>
    <property type="match status" value="1"/>
</dbReference>
<dbReference type="EMBL" id="CP084167">
    <property type="protein sequence ID" value="UJG42749.1"/>
    <property type="molecule type" value="Genomic_DNA"/>
</dbReference>
<evidence type="ECO:0000313" key="8">
    <source>
        <dbReference type="EMBL" id="UJG42749.1"/>
    </source>
</evidence>
<gene>
    <name evidence="8" type="ORF">K9W46_10215</name>
</gene>
<dbReference type="Gene3D" id="3.40.50.300">
    <property type="entry name" value="P-loop containing nucleotide triphosphate hydrolases"/>
    <property type="match status" value="1"/>
</dbReference>
<dbReference type="InterPro" id="IPR014277">
    <property type="entry name" value="Orc1/Cdc6_arc"/>
</dbReference>
<dbReference type="InterPro" id="IPR049945">
    <property type="entry name" value="AAA_22"/>
</dbReference>
<dbReference type="InterPro" id="IPR027417">
    <property type="entry name" value="P-loop_NTPase"/>
</dbReference>
<dbReference type="Gene3D" id="1.10.8.60">
    <property type="match status" value="1"/>
</dbReference>
<organism evidence="8">
    <name type="scientific">Candidatus Heimdallarchaeum endolithica</name>
    <dbReference type="NCBI Taxonomy" id="2876572"/>
    <lineage>
        <taxon>Archaea</taxon>
        <taxon>Promethearchaeati</taxon>
        <taxon>Candidatus Heimdallarchaeota</taxon>
        <taxon>Candidatus Heimdallarchaeia (ex Rinke et al. 2021) (nom. nud.)</taxon>
        <taxon>Candidatus Heimdallarchaeales</taxon>
        <taxon>Candidatus Heimdallarchaeaceae</taxon>
        <taxon>Candidatus Heimdallarchaeum</taxon>
    </lineage>
</organism>
<evidence type="ECO:0000256" key="5">
    <source>
        <dbReference type="HAMAP-Rule" id="MF_01407"/>
    </source>
</evidence>
<dbReference type="NCBIfam" id="TIGR02928">
    <property type="entry name" value="orc1/cdc6 family replication initiation protein"/>
    <property type="match status" value="1"/>
</dbReference>
<dbReference type="Pfam" id="PF22703">
    <property type="entry name" value="Cdc6_lid"/>
    <property type="match status" value="1"/>
</dbReference>
<comment type="function">
    <text evidence="5">Involved in regulation of DNA replication.</text>
</comment>
<dbReference type="InterPro" id="IPR003593">
    <property type="entry name" value="AAA+_ATPase"/>
</dbReference>
<dbReference type="PANTHER" id="PTHR10763:SF31">
    <property type="entry name" value="ORC1-TYPE DNA REPLICATION PROTEIN 2"/>
    <property type="match status" value="1"/>
</dbReference>
<evidence type="ECO:0000256" key="2">
    <source>
        <dbReference type="ARBA" id="ARBA00022705"/>
    </source>
</evidence>